<reference evidence="2 3" key="1">
    <citation type="journal article" date="2019" name="Sci. Rep.">
        <title>Orb-weaving spider Araneus ventricosus genome elucidates the spidroin gene catalogue.</title>
        <authorList>
            <person name="Kono N."/>
            <person name="Nakamura H."/>
            <person name="Ohtoshi R."/>
            <person name="Moran D.A.P."/>
            <person name="Shinohara A."/>
            <person name="Yoshida Y."/>
            <person name="Fujiwara M."/>
            <person name="Mori M."/>
            <person name="Tomita M."/>
            <person name="Arakawa K."/>
        </authorList>
    </citation>
    <scope>NUCLEOTIDE SEQUENCE [LARGE SCALE GENOMIC DNA]</scope>
</reference>
<accession>A0A4Y2DU05</accession>
<evidence type="ECO:0000313" key="3">
    <source>
        <dbReference type="Proteomes" id="UP000499080"/>
    </source>
</evidence>
<dbReference type="EMBL" id="BGPR01000416">
    <property type="protein sequence ID" value="GBM19075.1"/>
    <property type="molecule type" value="Genomic_DNA"/>
</dbReference>
<feature type="region of interest" description="Disordered" evidence="1">
    <location>
        <begin position="904"/>
        <end position="925"/>
    </location>
</feature>
<feature type="compositionally biased region" description="Basic and acidic residues" evidence="1">
    <location>
        <begin position="1159"/>
        <end position="1171"/>
    </location>
</feature>
<name>A0A4Y2DU05_ARAVE</name>
<comment type="caution">
    <text evidence="2">The sequence shown here is derived from an EMBL/GenBank/DDBJ whole genome shotgun (WGS) entry which is preliminary data.</text>
</comment>
<sequence>MISAFPDPNPGFATGIETFLKLICCFYFELKEKFLCKRNLRKYKMNWMGGARNRVKATSEKKKQREFFQRQRQNAVQASVMKGRETVPALSHDLISFYLSERNLLKRAPKSKPTQIIKEDLEKKSNIFDIDLSETPLERHLKRRDRNLPQGWKIKEPTETQNPKEMASELFEKFEGLDRQNEHIQEQLPKMNELADGDTNCFTSSKPDYMRSEQSSSPTSGIQANYLQDMENAKDSFSLPSHLMQTPDINEAFKKYVSLEKMRQQRNGFKNHQEADSKYSEFLLHKDWEKALEKNPMNYQKHFDYKSNKCNKKPKYFEDMNAVLSRHALGENSFLSSMNSQPSFSELSKYTFSAMPTKVSRYSAHSHKSDTYVGNSGSKNYRNTIRELEKMINEANLQDDLDHSPRFEEIHSEHFSGMDAYQSPFNSVSSSSSSGMSIPVFFQRKRKRGDEHSINNCNVSYKKVKKYVSDLKHFDFEESVVNHKKKIKISNTTVLTPKHARQIDEKRSFRYSCDTKSFNTSSKGNSSKSLLPSSFLSYFPTPAVVRRKRELETEPAPEFPPRKPSEDISDACETEMNGSVRYCDKLEDSKSEDSKRFFVNSDTLKHSIYPPNKGQLNDETIENFRKIACTIDAATSPFQISKYSESISKCKFSVNTEKHENEFFCRKEDNLGTSQMKAYENSHSAENFCPNCETDFRNISMQVVDAGITEKGYITPDISRENILSSLQYSDDIANDSLDNKSNAKSDIIAVESREHPPTIHNTPVKHCKGYSKIGKVRLNVNASSSEKIEDLLPHTESTTPPRNCCEKVTHTHIAEECASKLISCNSPPKAENGIIKPVILSKNVLCSIQNPDDRTSDSLDNKPNVKNYLDAFECSEDPPTVPNTPEKYCTGYSKMRKGGLNVRTSNSEEDEDLLPPTEPATPLQNCYEKPMRSNVVEDCVSKLISCNSAPKIIKNGEDTSDYVSILQTQSSSQEKNRTTETTFKNTEKLVETSDKSRSDFEKPIPNAEVETLHNKLEANPFILNIRTYMSMESMENADASPSSTVKQASNNLSLSLKNSQNQEAVNNLLRADNKEEISINVSSNDHSTSSFDVIISEGNSKKEKKTGSLISPNHEIVNTVGLNAHHDSLISHSNNELEMKKSDKLIIASPEEVSSSSDPERDETSNKRNTVDVAVQATVTMNNAWSQVD</sequence>
<gene>
    <name evidence="2" type="ORF">AVEN_236902_1</name>
</gene>
<proteinExistence type="predicted"/>
<evidence type="ECO:0000256" key="1">
    <source>
        <dbReference type="SAM" id="MobiDB-lite"/>
    </source>
</evidence>
<dbReference type="AlphaFoldDB" id="A0A4Y2DU05"/>
<keyword evidence="3" id="KW-1185">Reference proteome</keyword>
<organism evidence="2 3">
    <name type="scientific">Araneus ventricosus</name>
    <name type="common">Orbweaver spider</name>
    <name type="synonym">Epeira ventricosa</name>
    <dbReference type="NCBI Taxonomy" id="182803"/>
    <lineage>
        <taxon>Eukaryota</taxon>
        <taxon>Metazoa</taxon>
        <taxon>Ecdysozoa</taxon>
        <taxon>Arthropoda</taxon>
        <taxon>Chelicerata</taxon>
        <taxon>Arachnida</taxon>
        <taxon>Araneae</taxon>
        <taxon>Araneomorphae</taxon>
        <taxon>Entelegynae</taxon>
        <taxon>Araneoidea</taxon>
        <taxon>Araneidae</taxon>
        <taxon>Araneus</taxon>
    </lineage>
</organism>
<protein>
    <submittedName>
        <fullName evidence="2">Uncharacterized protein</fullName>
    </submittedName>
</protein>
<feature type="region of interest" description="Disordered" evidence="1">
    <location>
        <begin position="1150"/>
        <end position="1171"/>
    </location>
</feature>
<dbReference type="OrthoDB" id="6430388at2759"/>
<evidence type="ECO:0000313" key="2">
    <source>
        <dbReference type="EMBL" id="GBM19075.1"/>
    </source>
</evidence>
<dbReference type="Proteomes" id="UP000499080">
    <property type="component" value="Unassembled WGS sequence"/>
</dbReference>
<feature type="region of interest" description="Disordered" evidence="1">
    <location>
        <begin position="550"/>
        <end position="569"/>
    </location>
</feature>